<accession>A0A5J4Z6D9</accession>
<keyword evidence="2" id="KW-0472">Membrane</keyword>
<keyword evidence="2" id="KW-1133">Transmembrane helix</keyword>
<evidence type="ECO:0000313" key="3">
    <source>
        <dbReference type="EMBL" id="KAA8498800.1"/>
    </source>
</evidence>
<proteinExistence type="predicted"/>
<organism evidence="3 4">
    <name type="scientific">Porphyridium purpureum</name>
    <name type="common">Red alga</name>
    <name type="synonym">Porphyridium cruentum</name>
    <dbReference type="NCBI Taxonomy" id="35688"/>
    <lineage>
        <taxon>Eukaryota</taxon>
        <taxon>Rhodophyta</taxon>
        <taxon>Bangiophyceae</taxon>
        <taxon>Porphyridiales</taxon>
        <taxon>Porphyridiaceae</taxon>
        <taxon>Porphyridium</taxon>
    </lineage>
</organism>
<dbReference type="EMBL" id="VRMN01000001">
    <property type="protein sequence ID" value="KAA8498800.1"/>
    <property type="molecule type" value="Genomic_DNA"/>
</dbReference>
<feature type="compositionally biased region" description="Basic and acidic residues" evidence="1">
    <location>
        <begin position="318"/>
        <end position="333"/>
    </location>
</feature>
<name>A0A5J4Z6D9_PORPP</name>
<keyword evidence="4" id="KW-1185">Reference proteome</keyword>
<feature type="region of interest" description="Disordered" evidence="1">
    <location>
        <begin position="259"/>
        <end position="333"/>
    </location>
</feature>
<feature type="region of interest" description="Disordered" evidence="1">
    <location>
        <begin position="171"/>
        <end position="243"/>
    </location>
</feature>
<evidence type="ECO:0000256" key="1">
    <source>
        <dbReference type="SAM" id="MobiDB-lite"/>
    </source>
</evidence>
<evidence type="ECO:0000256" key="2">
    <source>
        <dbReference type="SAM" id="Phobius"/>
    </source>
</evidence>
<feature type="transmembrane region" description="Helical" evidence="2">
    <location>
        <begin position="50"/>
        <end position="72"/>
    </location>
</feature>
<gene>
    <name evidence="3" type="ORF">FVE85_6385</name>
</gene>
<feature type="compositionally biased region" description="Pro residues" evidence="1">
    <location>
        <begin position="190"/>
        <end position="205"/>
    </location>
</feature>
<feature type="compositionally biased region" description="Basic and acidic residues" evidence="1">
    <location>
        <begin position="171"/>
        <end position="187"/>
    </location>
</feature>
<reference evidence="4" key="1">
    <citation type="journal article" date="2019" name="Nat. Commun.">
        <title>Expansion of phycobilisome linker gene families in mesophilic red algae.</title>
        <authorList>
            <person name="Lee J."/>
            <person name="Kim D."/>
            <person name="Bhattacharya D."/>
            <person name="Yoon H.S."/>
        </authorList>
    </citation>
    <scope>NUCLEOTIDE SEQUENCE [LARGE SCALE GENOMIC DNA]</scope>
    <source>
        <strain evidence="4">CCMP 1328</strain>
    </source>
</reference>
<protein>
    <recommendedName>
        <fullName evidence="5">Transmembrane protein</fullName>
    </recommendedName>
</protein>
<dbReference type="AlphaFoldDB" id="A0A5J4Z6D9"/>
<keyword evidence="2" id="KW-0812">Transmembrane</keyword>
<comment type="caution">
    <text evidence="3">The sequence shown here is derived from an EMBL/GenBank/DDBJ whole genome shotgun (WGS) entry which is preliminary data.</text>
</comment>
<evidence type="ECO:0000313" key="4">
    <source>
        <dbReference type="Proteomes" id="UP000324585"/>
    </source>
</evidence>
<sequence length="333" mass="36815">MGEAPGYRHGEPEAASAGAVFRELILRAQDNGYRMNEVESKVIKAGFSSIFFRELLGGCIATGAVLAIGRYFKTPRPLRFFGAVFVGLSSAGWMSHFERERLVKSVTALENSPVAIETKIILAEVEGLQGPFQRRLEIQPIDFQAFGLTVYDFVQQTDDYLGLCELIPDDKRVGRPSKEQRDRREATVRGPPPRNNDPLMYPPDAPEWRAEQAATVSPSTGSFPARVAQDDARGSIPVDGRSFEPADVWNVDAYAEDRNESGGFQTDVPAAKYESPAEDPHAFPENSSLSDTLGQDPFAQGEGEAAPQLQDLKPSQRRALERQARRERASRNE</sequence>
<dbReference type="Proteomes" id="UP000324585">
    <property type="component" value="Unassembled WGS sequence"/>
</dbReference>
<evidence type="ECO:0008006" key="5">
    <source>
        <dbReference type="Google" id="ProtNLM"/>
    </source>
</evidence>